<proteinExistence type="predicted"/>
<dbReference type="InterPro" id="IPR050796">
    <property type="entry name" value="SCF_F-box_component"/>
</dbReference>
<feature type="domain" description="F-box" evidence="2">
    <location>
        <begin position="37"/>
        <end position="68"/>
    </location>
</feature>
<dbReference type="InterPro" id="IPR001810">
    <property type="entry name" value="F-box_dom"/>
</dbReference>
<dbReference type="InterPro" id="IPR036047">
    <property type="entry name" value="F-box-like_dom_sf"/>
</dbReference>
<comment type="caution">
    <text evidence="3">The sequence shown here is derived from an EMBL/GenBank/DDBJ whole genome shotgun (WGS) entry which is preliminary data.</text>
</comment>
<dbReference type="PANTHER" id="PTHR31672:SF13">
    <property type="entry name" value="F-BOX PROTEIN CPR30-LIKE"/>
    <property type="match status" value="1"/>
</dbReference>
<evidence type="ECO:0000313" key="4">
    <source>
        <dbReference type="Proteomes" id="UP001417504"/>
    </source>
</evidence>
<sequence length="297" mass="34686">MKNMKNNEKNKSSSWKNKKNNRKNKSSYSDFLNDDFIIYEIIARLPVKSVFRFKAVCKNWNDIISHSPSFSACHFRKGLNATNFNGSALFSKKRQYVISSDPSFHQFNLSNPDYALTVHSSSHGLLYGTCSWYSQMYIYNPITKHEPIYIPNPKRGLYMALAYDPYNNPSFGFAIVVISPLKEENNWWEFEVYSSKTYEWRVSNAQIEISSFMLLRGFNAVFSRGYVYWSVESQKKFEWERKYIVRLPEIVQQNWEFLKRYFNPKLKVRIRDAAAKSLACGDAIAKSLASDDAIAML</sequence>
<protein>
    <recommendedName>
        <fullName evidence="2">F-box domain-containing protein</fullName>
    </recommendedName>
</protein>
<dbReference type="SUPFAM" id="SSF81383">
    <property type="entry name" value="F-box domain"/>
    <property type="match status" value="1"/>
</dbReference>
<dbReference type="Proteomes" id="UP001417504">
    <property type="component" value="Unassembled WGS sequence"/>
</dbReference>
<evidence type="ECO:0000259" key="2">
    <source>
        <dbReference type="Pfam" id="PF00646"/>
    </source>
</evidence>
<name>A0AAP0E4J1_9MAGN</name>
<feature type="compositionally biased region" description="Basic and acidic residues" evidence="1">
    <location>
        <begin position="1"/>
        <end position="11"/>
    </location>
</feature>
<dbReference type="AlphaFoldDB" id="A0AAP0E4J1"/>
<accession>A0AAP0E4J1</accession>
<evidence type="ECO:0000256" key="1">
    <source>
        <dbReference type="SAM" id="MobiDB-lite"/>
    </source>
</evidence>
<dbReference type="Gene3D" id="1.20.1280.50">
    <property type="match status" value="1"/>
</dbReference>
<gene>
    <name evidence="3" type="ORF">Sjap_025571</name>
</gene>
<dbReference type="Pfam" id="PF00646">
    <property type="entry name" value="F-box"/>
    <property type="match status" value="1"/>
</dbReference>
<dbReference type="PANTHER" id="PTHR31672">
    <property type="entry name" value="BNACNNG10540D PROTEIN"/>
    <property type="match status" value="1"/>
</dbReference>
<keyword evidence="4" id="KW-1185">Reference proteome</keyword>
<dbReference type="CDD" id="cd22157">
    <property type="entry name" value="F-box_AtFBW1-like"/>
    <property type="match status" value="1"/>
</dbReference>
<evidence type="ECO:0000313" key="3">
    <source>
        <dbReference type="EMBL" id="KAK9085160.1"/>
    </source>
</evidence>
<dbReference type="EMBL" id="JBBNAE010000011">
    <property type="protein sequence ID" value="KAK9085160.1"/>
    <property type="molecule type" value="Genomic_DNA"/>
</dbReference>
<organism evidence="3 4">
    <name type="scientific">Stephania japonica</name>
    <dbReference type="NCBI Taxonomy" id="461633"/>
    <lineage>
        <taxon>Eukaryota</taxon>
        <taxon>Viridiplantae</taxon>
        <taxon>Streptophyta</taxon>
        <taxon>Embryophyta</taxon>
        <taxon>Tracheophyta</taxon>
        <taxon>Spermatophyta</taxon>
        <taxon>Magnoliopsida</taxon>
        <taxon>Ranunculales</taxon>
        <taxon>Menispermaceae</taxon>
        <taxon>Menispermoideae</taxon>
        <taxon>Cissampelideae</taxon>
        <taxon>Stephania</taxon>
    </lineage>
</organism>
<feature type="compositionally biased region" description="Basic residues" evidence="1">
    <location>
        <begin position="16"/>
        <end position="25"/>
    </location>
</feature>
<reference evidence="3 4" key="1">
    <citation type="submission" date="2024-01" db="EMBL/GenBank/DDBJ databases">
        <title>Genome assemblies of Stephania.</title>
        <authorList>
            <person name="Yang L."/>
        </authorList>
    </citation>
    <scope>NUCLEOTIDE SEQUENCE [LARGE SCALE GENOMIC DNA]</scope>
    <source>
        <strain evidence="3">QJT</strain>
        <tissue evidence="3">Leaf</tissue>
    </source>
</reference>
<feature type="region of interest" description="Disordered" evidence="1">
    <location>
        <begin position="1"/>
        <end position="26"/>
    </location>
</feature>